<organism evidence="8 9">
    <name type="scientific">Mucilaginibacter phyllosphaerae</name>
    <dbReference type="NCBI Taxonomy" id="1812349"/>
    <lineage>
        <taxon>Bacteria</taxon>
        <taxon>Pseudomonadati</taxon>
        <taxon>Bacteroidota</taxon>
        <taxon>Sphingobacteriia</taxon>
        <taxon>Sphingobacteriales</taxon>
        <taxon>Sphingobacteriaceae</taxon>
        <taxon>Mucilaginibacter</taxon>
    </lineage>
</organism>
<evidence type="ECO:0000256" key="2">
    <source>
        <dbReference type="ARBA" id="ARBA00022692"/>
    </source>
</evidence>
<name>A0A4Y8AFL8_9SPHI</name>
<feature type="domain" description="Peptidase C39" evidence="6">
    <location>
        <begin position="14"/>
        <end position="141"/>
    </location>
</feature>
<proteinExistence type="predicted"/>
<dbReference type="InterPro" id="IPR036640">
    <property type="entry name" value="ABC1_TM_sf"/>
</dbReference>
<dbReference type="GO" id="GO:0005886">
    <property type="term" value="C:plasma membrane"/>
    <property type="evidence" value="ECO:0007669"/>
    <property type="project" value="UniProtKB-SubCell"/>
</dbReference>
<evidence type="ECO:0000313" key="10">
    <source>
        <dbReference type="Proteomes" id="UP000583101"/>
    </source>
</evidence>
<dbReference type="EMBL" id="SNQG01000003">
    <property type="protein sequence ID" value="TEW66809.1"/>
    <property type="molecule type" value="Genomic_DNA"/>
</dbReference>
<dbReference type="Proteomes" id="UP000583101">
    <property type="component" value="Unassembled WGS sequence"/>
</dbReference>
<comment type="subcellular location">
    <subcellularLocation>
        <location evidence="1">Cell membrane</location>
        <topology evidence="1">Multi-pass membrane protein</topology>
    </subcellularLocation>
</comment>
<reference evidence="8 9" key="1">
    <citation type="journal article" date="2016" name="Int. J. Syst. Evol. Microbiol.">
        <title>Proposal of Mucilaginibacter phyllosphaerae sp. nov. isolated from the phyllosphere of Galium album.</title>
        <authorList>
            <person name="Aydogan E.L."/>
            <person name="Busse H.J."/>
            <person name="Moser G."/>
            <person name="Muller C."/>
            <person name="Kampfer P."/>
            <person name="Glaeser S.P."/>
        </authorList>
    </citation>
    <scope>NUCLEOTIDE SEQUENCE [LARGE SCALE GENOMIC DNA]</scope>
    <source>
        <strain evidence="8 9">PP-F2FG21</strain>
    </source>
</reference>
<dbReference type="GO" id="GO:0008233">
    <property type="term" value="F:peptidase activity"/>
    <property type="evidence" value="ECO:0007669"/>
    <property type="project" value="InterPro"/>
</dbReference>
<dbReference type="InterPro" id="IPR005074">
    <property type="entry name" value="Peptidase_C39"/>
</dbReference>
<dbReference type="PROSITE" id="PS50990">
    <property type="entry name" value="PEPTIDASE_C39"/>
    <property type="match status" value="1"/>
</dbReference>
<evidence type="ECO:0000313" key="8">
    <source>
        <dbReference type="EMBL" id="TEW66809.1"/>
    </source>
</evidence>
<evidence type="ECO:0000256" key="3">
    <source>
        <dbReference type="ARBA" id="ARBA00022989"/>
    </source>
</evidence>
<keyword evidence="2 5" id="KW-0812">Transmembrane</keyword>
<feature type="transmembrane region" description="Helical" evidence="5">
    <location>
        <begin position="415"/>
        <end position="432"/>
    </location>
</feature>
<dbReference type="RefSeq" id="WP_134336414.1">
    <property type="nucleotide sequence ID" value="NZ_BMCZ01000003.1"/>
</dbReference>
<feature type="transmembrane region" description="Helical" evidence="5">
    <location>
        <begin position="306"/>
        <end position="325"/>
    </location>
</feature>
<dbReference type="GO" id="GO:0006508">
    <property type="term" value="P:proteolysis"/>
    <property type="evidence" value="ECO:0007669"/>
    <property type="project" value="InterPro"/>
</dbReference>
<feature type="transmembrane region" description="Helical" evidence="5">
    <location>
        <begin position="207"/>
        <end position="228"/>
    </location>
</feature>
<evidence type="ECO:0000256" key="5">
    <source>
        <dbReference type="SAM" id="Phobius"/>
    </source>
</evidence>
<feature type="transmembrane region" description="Helical" evidence="5">
    <location>
        <begin position="278"/>
        <end position="300"/>
    </location>
</feature>
<comment type="caution">
    <text evidence="8">The sequence shown here is derived from an EMBL/GenBank/DDBJ whole genome shotgun (WGS) entry which is preliminary data.</text>
</comment>
<reference evidence="7 10" key="3">
    <citation type="submission" date="2020-08" db="EMBL/GenBank/DDBJ databases">
        <title>Genomic Encyclopedia of Type Strains, Phase IV (KMG-IV): sequencing the most valuable type-strain genomes for metagenomic binning, comparative biology and taxonomic classification.</title>
        <authorList>
            <person name="Goeker M."/>
        </authorList>
    </citation>
    <scope>NUCLEOTIDE SEQUENCE [LARGE SCALE GENOMIC DNA]</scope>
    <source>
        <strain evidence="7 10">DSM 100995</strain>
    </source>
</reference>
<dbReference type="AlphaFoldDB" id="A0A4Y8AFL8"/>
<dbReference type="OrthoDB" id="792861at2"/>
<keyword evidence="10" id="KW-1185">Reference proteome</keyword>
<keyword evidence="4 5" id="KW-0472">Membrane</keyword>
<sequence length="454" mass="51489">MKNLGFYQSTFVRQTNANNCGMACICMLLRYSGRDKQADELAQRMDSYESELSLLDLKNTVKGFGWSARCVEMDLDTLRDLKRPFIMHTVNEDGRFHFLTLFVVKKMAEEFFYVVGDPSYGIKIMNETDLRHAWVSSSGLYIENVTLKKRGSDLLHWKNALEWRLIPKPLWYSVPFINLMSFLFGIILSAFLQQLLTGQTNIRSLKLRIAVLILLLIITICKSLFTYLKQRLMISINKMVSVWLATRFADNIATAVPDKLQHEPALRKKLIDIAKFQLSVNALISVIFSDGLVLLTLLGSLLALDLYAALINLCYIAVTVSYVVIKMPDHLFSSMYLNDLYHQSEKILMKRSVLPGTHQAPIVEDNFKAFYQHYIQKAGNMATTFSASLFRNEASGAITVILMLGFEMAMGVESVAFLIAVTVLSYLITIFLQRVNSAFPVVYEGVQAARALNL</sequence>
<reference evidence="8" key="2">
    <citation type="submission" date="2019-03" db="EMBL/GenBank/DDBJ databases">
        <authorList>
            <person name="Yan Y.-Q."/>
            <person name="Du Z.-J."/>
        </authorList>
    </citation>
    <scope>NUCLEOTIDE SEQUENCE</scope>
    <source>
        <strain evidence="8">PP-F2FG21</strain>
    </source>
</reference>
<gene>
    <name evidence="8" type="ORF">E2R65_10360</name>
    <name evidence="7" type="ORF">GGR35_003923</name>
</gene>
<dbReference type="GO" id="GO:0005524">
    <property type="term" value="F:ATP binding"/>
    <property type="evidence" value="ECO:0007669"/>
    <property type="project" value="InterPro"/>
</dbReference>
<dbReference type="Pfam" id="PF03412">
    <property type="entry name" value="Peptidase_C39"/>
    <property type="match status" value="1"/>
</dbReference>
<keyword evidence="3 5" id="KW-1133">Transmembrane helix</keyword>
<dbReference type="SUPFAM" id="SSF90123">
    <property type="entry name" value="ABC transporter transmembrane region"/>
    <property type="match status" value="1"/>
</dbReference>
<dbReference type="Gene3D" id="3.90.70.10">
    <property type="entry name" value="Cysteine proteinases"/>
    <property type="match status" value="1"/>
</dbReference>
<evidence type="ECO:0000259" key="6">
    <source>
        <dbReference type="PROSITE" id="PS50990"/>
    </source>
</evidence>
<evidence type="ECO:0000256" key="1">
    <source>
        <dbReference type="ARBA" id="ARBA00004651"/>
    </source>
</evidence>
<evidence type="ECO:0000256" key="4">
    <source>
        <dbReference type="ARBA" id="ARBA00023136"/>
    </source>
</evidence>
<dbReference type="EMBL" id="JACIEG010000009">
    <property type="protein sequence ID" value="MBB3971295.1"/>
    <property type="molecule type" value="Genomic_DNA"/>
</dbReference>
<evidence type="ECO:0000313" key="7">
    <source>
        <dbReference type="EMBL" id="MBB3971295.1"/>
    </source>
</evidence>
<dbReference type="Proteomes" id="UP000297248">
    <property type="component" value="Unassembled WGS sequence"/>
</dbReference>
<feature type="transmembrane region" description="Helical" evidence="5">
    <location>
        <begin position="170"/>
        <end position="192"/>
    </location>
</feature>
<evidence type="ECO:0000313" key="9">
    <source>
        <dbReference type="Proteomes" id="UP000297248"/>
    </source>
</evidence>
<protein>
    <submittedName>
        <fullName evidence="7">ABC-type bacteriocin/lantibiotic exporter with double-glycine peptidase domain</fullName>
    </submittedName>
</protein>
<accession>A0A4Y8AFL8</accession>